<organism evidence="4 5">
    <name type="scientific">Glycocaulis abyssi</name>
    <dbReference type="NCBI Taxonomy" id="1433403"/>
    <lineage>
        <taxon>Bacteria</taxon>
        <taxon>Pseudomonadati</taxon>
        <taxon>Pseudomonadota</taxon>
        <taxon>Alphaproteobacteria</taxon>
        <taxon>Maricaulales</taxon>
        <taxon>Maricaulaceae</taxon>
        <taxon>Glycocaulis</taxon>
    </lineage>
</organism>
<accession>A0ABV9NCM0</accession>
<sequence length="250" mass="27731">MARLFWLSDMQWAAIAPHLPTNQPGARRVDDRRVISGIIHVLKTGCRWCDCPPEYGPPTTIYNRFNRWSRRRFWIRLLEALAASGAVTKSTAIDSTYVKAQRAAHGGKGGRNQAIGPSRGGQTTKLHALTDVVGRPFALTLTAGNAADITVAPALLARAERVKYLIADKGYDGDGLRSTIRQAGAVPVIPGRANRKRKVRLDARRYRDRHLVENAFCRLKDFRRVATRYDKLAANFLSAAALAAIVAFWI</sequence>
<dbReference type="InterPro" id="IPR002559">
    <property type="entry name" value="Transposase_11"/>
</dbReference>
<keyword evidence="1" id="KW-1133">Transmembrane helix</keyword>
<comment type="caution">
    <text evidence="4">The sequence shown here is derived from an EMBL/GenBank/DDBJ whole genome shotgun (WGS) entry which is preliminary data.</text>
</comment>
<keyword evidence="1" id="KW-0472">Membrane</keyword>
<evidence type="ECO:0000259" key="3">
    <source>
        <dbReference type="Pfam" id="PF13340"/>
    </source>
</evidence>
<keyword evidence="1" id="KW-0812">Transmembrane</keyword>
<dbReference type="PANTHER" id="PTHR30007">
    <property type="entry name" value="PHP DOMAIN PROTEIN"/>
    <property type="match status" value="1"/>
</dbReference>
<feature type="domain" description="Transposase IS4-like" evidence="2">
    <location>
        <begin position="91"/>
        <end position="245"/>
    </location>
</feature>
<name>A0ABV9NCM0_9PROT</name>
<feature type="transmembrane region" description="Helical" evidence="1">
    <location>
        <begin position="232"/>
        <end position="249"/>
    </location>
</feature>
<gene>
    <name evidence="4" type="ORF">ACFPB0_12440</name>
</gene>
<protein>
    <submittedName>
        <fullName evidence="4">IS5 family transposase</fullName>
    </submittedName>
</protein>
<evidence type="ECO:0000313" key="4">
    <source>
        <dbReference type="EMBL" id="MFC4726102.1"/>
    </source>
</evidence>
<evidence type="ECO:0000313" key="5">
    <source>
        <dbReference type="Proteomes" id="UP001596024"/>
    </source>
</evidence>
<dbReference type="EMBL" id="JBHSGQ010000007">
    <property type="protein sequence ID" value="MFC4726102.1"/>
    <property type="molecule type" value="Genomic_DNA"/>
</dbReference>
<proteinExistence type="predicted"/>
<feature type="domain" description="Insertion element IS402-like" evidence="3">
    <location>
        <begin position="7"/>
        <end position="77"/>
    </location>
</feature>
<dbReference type="PANTHER" id="PTHR30007:SF1">
    <property type="entry name" value="BLR1914 PROTEIN"/>
    <property type="match status" value="1"/>
</dbReference>
<dbReference type="InterPro" id="IPR025161">
    <property type="entry name" value="IS402-like_dom"/>
</dbReference>
<evidence type="ECO:0000259" key="2">
    <source>
        <dbReference type="Pfam" id="PF01609"/>
    </source>
</evidence>
<dbReference type="RefSeq" id="WP_371395230.1">
    <property type="nucleotide sequence ID" value="NZ_CP163422.1"/>
</dbReference>
<reference evidence="5" key="1">
    <citation type="journal article" date="2019" name="Int. J. Syst. Evol. Microbiol.">
        <title>The Global Catalogue of Microorganisms (GCM) 10K type strain sequencing project: providing services to taxonomists for standard genome sequencing and annotation.</title>
        <authorList>
            <consortium name="The Broad Institute Genomics Platform"/>
            <consortium name="The Broad Institute Genome Sequencing Center for Infectious Disease"/>
            <person name="Wu L."/>
            <person name="Ma J."/>
        </authorList>
    </citation>
    <scope>NUCLEOTIDE SEQUENCE [LARGE SCALE GENOMIC DNA]</scope>
    <source>
        <strain evidence="5">CCUG 62981</strain>
    </source>
</reference>
<evidence type="ECO:0000256" key="1">
    <source>
        <dbReference type="SAM" id="Phobius"/>
    </source>
</evidence>
<dbReference type="Pfam" id="PF01609">
    <property type="entry name" value="DDE_Tnp_1"/>
    <property type="match status" value="1"/>
</dbReference>
<dbReference type="Proteomes" id="UP001596024">
    <property type="component" value="Unassembled WGS sequence"/>
</dbReference>
<dbReference type="NCBIfam" id="NF033580">
    <property type="entry name" value="transpos_IS5_3"/>
    <property type="match status" value="1"/>
</dbReference>
<keyword evidence="5" id="KW-1185">Reference proteome</keyword>
<dbReference type="Pfam" id="PF13340">
    <property type="entry name" value="DUF4096"/>
    <property type="match status" value="1"/>
</dbReference>